<feature type="region of interest" description="Disordered" evidence="1">
    <location>
        <begin position="218"/>
        <end position="247"/>
    </location>
</feature>
<evidence type="ECO:0000256" key="1">
    <source>
        <dbReference type="SAM" id="MobiDB-lite"/>
    </source>
</evidence>
<keyword evidence="2" id="KW-0812">Transmembrane</keyword>
<dbReference type="Pfam" id="PF14089">
    <property type="entry name" value="KbaA"/>
    <property type="match status" value="1"/>
</dbReference>
<feature type="transmembrane region" description="Helical" evidence="2">
    <location>
        <begin position="138"/>
        <end position="156"/>
    </location>
</feature>
<keyword evidence="2" id="KW-1133">Transmembrane helix</keyword>
<comment type="caution">
    <text evidence="3">The sequence shown here is derived from an EMBL/GenBank/DDBJ whole genome shotgun (WGS) entry which is preliminary data.</text>
</comment>
<evidence type="ECO:0000256" key="2">
    <source>
        <dbReference type="SAM" id="Phobius"/>
    </source>
</evidence>
<dbReference type="SMART" id="SM01251">
    <property type="entry name" value="KbaA"/>
    <property type="match status" value="1"/>
</dbReference>
<feature type="transmembrane region" description="Helical" evidence="2">
    <location>
        <begin position="107"/>
        <end position="126"/>
    </location>
</feature>
<sequence>MPGRGFRFAAGCGLEAVRMDSRTFFRLLASTLAVGALGGAVAGFAVSFPAGRAGGWTPADWLMGFVGWLGGGAIFGALGLLGYVAFSFFDRLGRELFSPPYRALWDTLLWMATALLALEAVVFASGWERLGLPLPPPAAALALLAWSVFIAWLRLGAGGLRRAAPVVFFLFAGTILELVPALRLGNPLAFWDMAVPLTLVNGYLVLVAGRVRAVRSAGHRAGADGPPGSGRGRPVSRPVSPERGRRG</sequence>
<dbReference type="Proteomes" id="UP000243024">
    <property type="component" value="Unassembled WGS sequence"/>
</dbReference>
<keyword evidence="2" id="KW-0472">Membrane</keyword>
<evidence type="ECO:0008006" key="5">
    <source>
        <dbReference type="Google" id="ProtNLM"/>
    </source>
</evidence>
<feature type="transmembrane region" description="Helical" evidence="2">
    <location>
        <begin position="24"/>
        <end position="45"/>
    </location>
</feature>
<feature type="transmembrane region" description="Helical" evidence="2">
    <location>
        <begin position="65"/>
        <end position="86"/>
    </location>
</feature>
<feature type="transmembrane region" description="Helical" evidence="2">
    <location>
        <begin position="188"/>
        <end position="209"/>
    </location>
</feature>
<reference evidence="3 4" key="1">
    <citation type="submission" date="2015-09" db="EMBL/GenBank/DDBJ databases">
        <title>Draft genome sequence of Hydrogenibacillus schlegelii DSM 2000.</title>
        <authorList>
            <person name="Hemp J."/>
        </authorList>
    </citation>
    <scope>NUCLEOTIDE SEQUENCE [LARGE SCALE GENOMIC DNA]</scope>
    <source>
        <strain evidence="3 4">MA 48</strain>
    </source>
</reference>
<gene>
    <name evidence="3" type="ORF">SA87_02070</name>
</gene>
<evidence type="ECO:0000313" key="3">
    <source>
        <dbReference type="EMBL" id="OAR04418.1"/>
    </source>
</evidence>
<proteinExistence type="predicted"/>
<organism evidence="3 4">
    <name type="scientific">Hydrogenibacillus schlegelii</name>
    <name type="common">Bacillus schlegelii</name>
    <dbReference type="NCBI Taxonomy" id="1484"/>
    <lineage>
        <taxon>Bacteria</taxon>
        <taxon>Bacillati</taxon>
        <taxon>Bacillota</taxon>
        <taxon>Bacilli</taxon>
        <taxon>Bacillales</taxon>
        <taxon>Bacillales Family X. Incertae Sedis</taxon>
        <taxon>Hydrogenibacillus</taxon>
    </lineage>
</organism>
<dbReference type="InterPro" id="IPR024164">
    <property type="entry name" value="KinB-signalling_activ"/>
</dbReference>
<feature type="transmembrane region" description="Helical" evidence="2">
    <location>
        <begin position="163"/>
        <end position="182"/>
    </location>
</feature>
<name>A0A132NBR3_HYDSH</name>
<accession>A0A132NBR3</accession>
<dbReference type="GO" id="GO:0045881">
    <property type="term" value="P:positive regulation of sporulation resulting in formation of a cellular spore"/>
    <property type="evidence" value="ECO:0007669"/>
    <property type="project" value="InterPro"/>
</dbReference>
<dbReference type="AlphaFoldDB" id="A0A132NBR3"/>
<protein>
    <recommendedName>
        <fullName evidence="5">KinB signaling pathway activation protein</fullName>
    </recommendedName>
</protein>
<keyword evidence="4" id="KW-1185">Reference proteome</keyword>
<dbReference type="EMBL" id="JXBB01000016">
    <property type="protein sequence ID" value="OAR04418.1"/>
    <property type="molecule type" value="Genomic_DNA"/>
</dbReference>
<evidence type="ECO:0000313" key="4">
    <source>
        <dbReference type="Proteomes" id="UP000243024"/>
    </source>
</evidence>